<feature type="domain" description="HTH hxlR-type" evidence="4">
    <location>
        <begin position="14"/>
        <end position="113"/>
    </location>
</feature>
<dbReference type="InterPro" id="IPR036388">
    <property type="entry name" value="WH-like_DNA-bd_sf"/>
</dbReference>
<dbReference type="InterPro" id="IPR036390">
    <property type="entry name" value="WH_DNA-bd_sf"/>
</dbReference>
<dbReference type="AlphaFoldDB" id="A0A4R5DSW6"/>
<name>A0A4R5DSW6_9BACT</name>
<dbReference type="Pfam" id="PF01638">
    <property type="entry name" value="HxlR"/>
    <property type="match status" value="1"/>
</dbReference>
<comment type="caution">
    <text evidence="5">The sequence shown here is derived from an EMBL/GenBank/DDBJ whole genome shotgun (WGS) entry which is preliminary data.</text>
</comment>
<dbReference type="PANTHER" id="PTHR33204">
    <property type="entry name" value="TRANSCRIPTIONAL REGULATOR, MARR FAMILY"/>
    <property type="match status" value="1"/>
</dbReference>
<keyword evidence="3" id="KW-0804">Transcription</keyword>
<dbReference type="PANTHER" id="PTHR33204:SF37">
    <property type="entry name" value="HTH-TYPE TRANSCRIPTIONAL REGULATOR YODB"/>
    <property type="match status" value="1"/>
</dbReference>
<proteinExistence type="predicted"/>
<dbReference type="PROSITE" id="PS51118">
    <property type="entry name" value="HTH_HXLR"/>
    <property type="match status" value="1"/>
</dbReference>
<dbReference type="Gene3D" id="1.10.10.10">
    <property type="entry name" value="Winged helix-like DNA-binding domain superfamily/Winged helix DNA-binding domain"/>
    <property type="match status" value="1"/>
</dbReference>
<evidence type="ECO:0000259" key="4">
    <source>
        <dbReference type="PROSITE" id="PS51118"/>
    </source>
</evidence>
<evidence type="ECO:0000313" key="5">
    <source>
        <dbReference type="EMBL" id="TDE15454.1"/>
    </source>
</evidence>
<dbReference type="InterPro" id="IPR002577">
    <property type="entry name" value="HTH_HxlR"/>
</dbReference>
<organism evidence="5 6">
    <name type="scientific">Dyadobacter psychrotolerans</name>
    <dbReference type="NCBI Taxonomy" id="2541721"/>
    <lineage>
        <taxon>Bacteria</taxon>
        <taxon>Pseudomonadati</taxon>
        <taxon>Bacteroidota</taxon>
        <taxon>Cytophagia</taxon>
        <taxon>Cytophagales</taxon>
        <taxon>Spirosomataceae</taxon>
        <taxon>Dyadobacter</taxon>
    </lineage>
</organism>
<gene>
    <name evidence="5" type="ORF">E0F88_13155</name>
</gene>
<evidence type="ECO:0000256" key="3">
    <source>
        <dbReference type="ARBA" id="ARBA00023163"/>
    </source>
</evidence>
<dbReference type="Proteomes" id="UP000294850">
    <property type="component" value="Unassembled WGS sequence"/>
</dbReference>
<accession>A0A4R5DSW6</accession>
<protein>
    <submittedName>
        <fullName evidence="5">Transcriptional regulator</fullName>
    </submittedName>
</protein>
<dbReference type="OrthoDB" id="9791143at2"/>
<evidence type="ECO:0000256" key="1">
    <source>
        <dbReference type="ARBA" id="ARBA00023015"/>
    </source>
</evidence>
<reference evidence="5 6" key="1">
    <citation type="submission" date="2019-03" db="EMBL/GenBank/DDBJ databases">
        <title>Dyadobacter AR-3-6 sp. nov., isolated from arctic soil.</title>
        <authorList>
            <person name="Chaudhary D.K."/>
        </authorList>
    </citation>
    <scope>NUCLEOTIDE SEQUENCE [LARGE SCALE GENOMIC DNA]</scope>
    <source>
        <strain evidence="5 6">AR-3-6</strain>
    </source>
</reference>
<dbReference type="GO" id="GO:0003677">
    <property type="term" value="F:DNA binding"/>
    <property type="evidence" value="ECO:0007669"/>
    <property type="project" value="UniProtKB-KW"/>
</dbReference>
<evidence type="ECO:0000313" key="6">
    <source>
        <dbReference type="Proteomes" id="UP000294850"/>
    </source>
</evidence>
<keyword evidence="6" id="KW-1185">Reference proteome</keyword>
<keyword evidence="2" id="KW-0238">DNA-binding</keyword>
<dbReference type="RefSeq" id="WP_131958717.1">
    <property type="nucleotide sequence ID" value="NZ_SMFL01000004.1"/>
</dbReference>
<evidence type="ECO:0000256" key="2">
    <source>
        <dbReference type="ARBA" id="ARBA00023125"/>
    </source>
</evidence>
<dbReference type="SUPFAM" id="SSF46785">
    <property type="entry name" value="Winged helix' DNA-binding domain"/>
    <property type="match status" value="1"/>
</dbReference>
<keyword evidence="1" id="KW-0805">Transcription regulation</keyword>
<sequence>MTKASKEITHRSDCPVSFTLDFLGDKWSLLILRDMIFYGKSSYGEFLASDEKIATNILADRLASLSANGFITKGESAQTKSKFVYALTEKGISLLPVLVEMNIWGTGNNPEATSTDLAKVLKKDKEKAIKELTKMLRKRIA</sequence>
<dbReference type="EMBL" id="SMFL01000004">
    <property type="protein sequence ID" value="TDE15454.1"/>
    <property type="molecule type" value="Genomic_DNA"/>
</dbReference>